<dbReference type="RefSeq" id="WP_066857700.1">
    <property type="nucleotide sequence ID" value="NZ_JXMS01000031.1"/>
</dbReference>
<name>A0A1B7X9K2_9BACT</name>
<keyword evidence="2" id="KW-1185">Reference proteome</keyword>
<organism evidence="1 2">
    <name type="scientific">Halodesulfovibrio spirochaetisodalis</name>
    <dbReference type="NCBI Taxonomy" id="1560234"/>
    <lineage>
        <taxon>Bacteria</taxon>
        <taxon>Pseudomonadati</taxon>
        <taxon>Thermodesulfobacteriota</taxon>
        <taxon>Desulfovibrionia</taxon>
        <taxon>Desulfovibrionales</taxon>
        <taxon>Desulfovibrionaceae</taxon>
        <taxon>Halodesulfovibrio</taxon>
    </lineage>
</organism>
<dbReference type="Pfam" id="PF05932">
    <property type="entry name" value="CesT"/>
    <property type="match status" value="1"/>
</dbReference>
<protein>
    <submittedName>
        <fullName evidence="1">Uncharacterized protein</fullName>
    </submittedName>
</protein>
<dbReference type="CDD" id="cd16364">
    <property type="entry name" value="T3SC_I-like"/>
    <property type="match status" value="1"/>
</dbReference>
<dbReference type="Gene3D" id="3.30.1460.10">
    <property type="match status" value="1"/>
</dbReference>
<dbReference type="EMBL" id="JXMS01000031">
    <property type="protein sequence ID" value="OBQ46055.1"/>
    <property type="molecule type" value="Genomic_DNA"/>
</dbReference>
<dbReference type="GO" id="GO:0030254">
    <property type="term" value="P:protein secretion by the type III secretion system"/>
    <property type="evidence" value="ECO:0007669"/>
    <property type="project" value="InterPro"/>
</dbReference>
<proteinExistence type="predicted"/>
<evidence type="ECO:0000313" key="1">
    <source>
        <dbReference type="EMBL" id="OBQ46055.1"/>
    </source>
</evidence>
<dbReference type="PATRIC" id="fig|1560234.3.peg.2129"/>
<dbReference type="AlphaFoldDB" id="A0A1B7X9K2"/>
<dbReference type="InterPro" id="IPR010261">
    <property type="entry name" value="Tir_chaperone"/>
</dbReference>
<dbReference type="Proteomes" id="UP000091979">
    <property type="component" value="Unassembled WGS sequence"/>
</dbReference>
<comment type="caution">
    <text evidence="1">The sequence shown here is derived from an EMBL/GenBank/DDBJ whole genome shotgun (WGS) entry which is preliminary data.</text>
</comment>
<gene>
    <name evidence="1" type="ORF">SP90_14240</name>
</gene>
<accession>A0A1B7X9K2</accession>
<evidence type="ECO:0000313" key="2">
    <source>
        <dbReference type="Proteomes" id="UP000091979"/>
    </source>
</evidence>
<dbReference type="SUPFAM" id="SSF69635">
    <property type="entry name" value="Type III secretory system chaperone-like"/>
    <property type="match status" value="1"/>
</dbReference>
<sequence length="148" mass="16692">MDNYTKLLTELDQHYQDSIVVVDEFSRMVPCAEETVLLLEYDTVTDELVIGAHVLDLPVSVDQQFPLLQYALRANSDYTETQGHSFSLHEEALFLHARYNAAVMTIEDLLSAMGNITAIVDRTKEQLPTENVSSTSELPTSMHTMIKI</sequence>
<dbReference type="STRING" id="1560234.SP90_14240"/>
<reference evidence="1 2" key="1">
    <citation type="submission" date="2015-01" db="EMBL/GenBank/DDBJ databases">
        <title>Desulfovibrio sp. JC271 draft genome sequence.</title>
        <authorList>
            <person name="Shivani Y."/>
            <person name="Subhash Y."/>
            <person name="Sasikala C."/>
            <person name="Ramana C.V."/>
        </authorList>
    </citation>
    <scope>NUCLEOTIDE SEQUENCE [LARGE SCALE GENOMIC DNA]</scope>
    <source>
        <strain evidence="1 2">JC271</strain>
    </source>
</reference>